<dbReference type="InterPro" id="IPR011701">
    <property type="entry name" value="MFS"/>
</dbReference>
<dbReference type="PANTHER" id="PTHR43124:SF10">
    <property type="entry name" value="PURINE EFFLUX PUMP PBUE"/>
    <property type="match status" value="1"/>
</dbReference>
<organism evidence="9 10">
    <name type="scientific">Cohnella xylanilytica</name>
    <dbReference type="NCBI Taxonomy" id="557555"/>
    <lineage>
        <taxon>Bacteria</taxon>
        <taxon>Bacillati</taxon>
        <taxon>Bacillota</taxon>
        <taxon>Bacilli</taxon>
        <taxon>Bacillales</taxon>
        <taxon>Paenibacillaceae</taxon>
        <taxon>Cohnella</taxon>
    </lineage>
</organism>
<feature type="transmembrane region" description="Helical" evidence="7">
    <location>
        <begin position="366"/>
        <end position="388"/>
    </location>
</feature>
<keyword evidence="2" id="KW-0813">Transport</keyword>
<evidence type="ECO:0000313" key="10">
    <source>
        <dbReference type="Proteomes" id="UP000553776"/>
    </source>
</evidence>
<protein>
    <submittedName>
        <fullName evidence="9">MFS transporter</fullName>
    </submittedName>
</protein>
<feature type="domain" description="Major facilitator superfamily (MFS) profile" evidence="8">
    <location>
        <begin position="4"/>
        <end position="397"/>
    </location>
</feature>
<gene>
    <name evidence="9" type="ORF">H7B90_18010</name>
</gene>
<proteinExistence type="predicted"/>
<evidence type="ECO:0000256" key="7">
    <source>
        <dbReference type="SAM" id="Phobius"/>
    </source>
</evidence>
<sequence>MDKRIYALTMGAFVIGTEGFLIAGVLPLLAKSFHVSLSVAGQLVTIFSLVYAVGSPVLATLTGRWDRRRVLVAGMLVFAAGNAIAALSNAYAVMAVGRIVAGIGAGWYSPAATTSAAALVRSDQRGRAISTVVAGQTVALMLGVPLGTWIALTFQWRTSFWILTVVGVLAALLIRFRFPAIPSPGAVSMRERLAPLKRPELLSALLTTLAWAIGIFAVYTYVADIFAGYGAADRTISVVLFAAGAASLIGVKLGGFSTDRFGSPRTIAAALPALALSMAVLSIVADFASPSGIGTFAAVGLGIAALAVWGASGYAFNPAQQHRLIDLSGPAAGVILSLSSSATYLGSALGASTGGLVVRYGSAGELGYYGAGWELLALALFAVSLRLASGRLRRSARTPQAEPIAEDRR</sequence>
<feature type="transmembrane region" description="Helical" evidence="7">
    <location>
        <begin position="99"/>
        <end position="120"/>
    </location>
</feature>
<keyword evidence="6 7" id="KW-0472">Membrane</keyword>
<dbReference type="InterPro" id="IPR020846">
    <property type="entry name" value="MFS_dom"/>
</dbReference>
<feature type="transmembrane region" description="Helical" evidence="7">
    <location>
        <begin position="291"/>
        <end position="312"/>
    </location>
</feature>
<accession>A0A841U4R6</accession>
<keyword evidence="5 7" id="KW-1133">Transmembrane helix</keyword>
<dbReference type="InterPro" id="IPR050189">
    <property type="entry name" value="MFS_Efflux_Transporters"/>
</dbReference>
<evidence type="ECO:0000256" key="4">
    <source>
        <dbReference type="ARBA" id="ARBA00022692"/>
    </source>
</evidence>
<dbReference type="EMBL" id="JACJVR010000070">
    <property type="protein sequence ID" value="MBB6693303.1"/>
    <property type="molecule type" value="Genomic_DNA"/>
</dbReference>
<feature type="transmembrane region" description="Helical" evidence="7">
    <location>
        <begin position="201"/>
        <end position="223"/>
    </location>
</feature>
<evidence type="ECO:0000256" key="2">
    <source>
        <dbReference type="ARBA" id="ARBA00022448"/>
    </source>
</evidence>
<dbReference type="InterPro" id="IPR036259">
    <property type="entry name" value="MFS_trans_sf"/>
</dbReference>
<evidence type="ECO:0000256" key="1">
    <source>
        <dbReference type="ARBA" id="ARBA00004651"/>
    </source>
</evidence>
<evidence type="ECO:0000256" key="5">
    <source>
        <dbReference type="ARBA" id="ARBA00022989"/>
    </source>
</evidence>
<dbReference type="AlphaFoldDB" id="A0A841U4R6"/>
<evidence type="ECO:0000256" key="6">
    <source>
        <dbReference type="ARBA" id="ARBA00023136"/>
    </source>
</evidence>
<dbReference type="GO" id="GO:0005886">
    <property type="term" value="C:plasma membrane"/>
    <property type="evidence" value="ECO:0007669"/>
    <property type="project" value="UniProtKB-SubCell"/>
</dbReference>
<dbReference type="RefSeq" id="WP_185137284.1">
    <property type="nucleotide sequence ID" value="NZ_BORM01000026.1"/>
</dbReference>
<evidence type="ECO:0000256" key="3">
    <source>
        <dbReference type="ARBA" id="ARBA00022475"/>
    </source>
</evidence>
<feature type="transmembrane region" description="Helical" evidence="7">
    <location>
        <begin position="267"/>
        <end position="285"/>
    </location>
</feature>
<feature type="transmembrane region" description="Helical" evidence="7">
    <location>
        <begin position="35"/>
        <end position="58"/>
    </location>
</feature>
<feature type="transmembrane region" description="Helical" evidence="7">
    <location>
        <begin position="70"/>
        <end position="93"/>
    </location>
</feature>
<dbReference type="Gene3D" id="1.20.1250.20">
    <property type="entry name" value="MFS general substrate transporter like domains"/>
    <property type="match status" value="1"/>
</dbReference>
<feature type="transmembrane region" description="Helical" evidence="7">
    <location>
        <begin position="324"/>
        <end position="346"/>
    </location>
</feature>
<evidence type="ECO:0000259" key="8">
    <source>
        <dbReference type="PROSITE" id="PS50850"/>
    </source>
</evidence>
<feature type="transmembrane region" description="Helical" evidence="7">
    <location>
        <begin position="160"/>
        <end position="180"/>
    </location>
</feature>
<keyword evidence="4 7" id="KW-0812">Transmembrane</keyword>
<evidence type="ECO:0000313" key="9">
    <source>
        <dbReference type="EMBL" id="MBB6693303.1"/>
    </source>
</evidence>
<keyword evidence="10" id="KW-1185">Reference proteome</keyword>
<dbReference type="PROSITE" id="PS50850">
    <property type="entry name" value="MFS"/>
    <property type="match status" value="1"/>
</dbReference>
<dbReference type="CDD" id="cd17324">
    <property type="entry name" value="MFS_NepI_like"/>
    <property type="match status" value="1"/>
</dbReference>
<dbReference type="GO" id="GO:0022857">
    <property type="term" value="F:transmembrane transporter activity"/>
    <property type="evidence" value="ECO:0007669"/>
    <property type="project" value="InterPro"/>
</dbReference>
<dbReference type="Pfam" id="PF07690">
    <property type="entry name" value="MFS_1"/>
    <property type="match status" value="1"/>
</dbReference>
<feature type="transmembrane region" description="Helical" evidence="7">
    <location>
        <begin position="7"/>
        <end position="29"/>
    </location>
</feature>
<dbReference type="SUPFAM" id="SSF103473">
    <property type="entry name" value="MFS general substrate transporter"/>
    <property type="match status" value="1"/>
</dbReference>
<dbReference type="PANTHER" id="PTHR43124">
    <property type="entry name" value="PURINE EFFLUX PUMP PBUE"/>
    <property type="match status" value="1"/>
</dbReference>
<feature type="transmembrane region" description="Helical" evidence="7">
    <location>
        <begin position="235"/>
        <end position="255"/>
    </location>
</feature>
<name>A0A841U4R6_9BACL</name>
<comment type="caution">
    <text evidence="9">The sequence shown here is derived from an EMBL/GenBank/DDBJ whole genome shotgun (WGS) entry which is preliminary data.</text>
</comment>
<feature type="transmembrane region" description="Helical" evidence="7">
    <location>
        <begin position="132"/>
        <end position="154"/>
    </location>
</feature>
<keyword evidence="3" id="KW-1003">Cell membrane</keyword>
<reference evidence="9 10" key="1">
    <citation type="submission" date="2020-08" db="EMBL/GenBank/DDBJ databases">
        <title>Cohnella phylogeny.</title>
        <authorList>
            <person name="Dunlap C."/>
        </authorList>
    </citation>
    <scope>NUCLEOTIDE SEQUENCE [LARGE SCALE GENOMIC DNA]</scope>
    <source>
        <strain evidence="9 10">DSM 25239</strain>
    </source>
</reference>
<dbReference type="Proteomes" id="UP000553776">
    <property type="component" value="Unassembled WGS sequence"/>
</dbReference>
<comment type="subcellular location">
    <subcellularLocation>
        <location evidence="1">Cell membrane</location>
        <topology evidence="1">Multi-pass membrane protein</topology>
    </subcellularLocation>
</comment>